<sequence length="236" mass="27112">MSLEQAAAALLVKNDQLKREIEHLRSLVSLLQENQMLTSRTHSSSDSTLTDLTGKFPLLPPGGSLGFNNYILFAFKKKINYSFSGHPRLLGEIAYQLDRRILSYVFQAHQRLYGFILLNIPQRIVEVSTHPLTGHMDEAYRLYLSNRFTDLMESLGKLGYKLALHAPFCEFIVNSYGILKERPRKGSSQWAEYNNPDFLIKMIENIAPRRLQKDMLLVLSCLCYLSTKDKKPLLAW</sequence>
<evidence type="ECO:0000313" key="3">
    <source>
        <dbReference type="Ensembl" id="ENSPLAP00000015547.1"/>
    </source>
</evidence>
<evidence type="ECO:0000256" key="1">
    <source>
        <dbReference type="SAM" id="Coils"/>
    </source>
</evidence>
<keyword evidence="4" id="KW-1185">Reference proteome</keyword>
<dbReference type="Proteomes" id="UP000261500">
    <property type="component" value="Unplaced"/>
</dbReference>
<protein>
    <submittedName>
        <fullName evidence="3">Spermatosis and centriole associated 1 like</fullName>
    </submittedName>
</protein>
<dbReference type="STRING" id="48699.ENSPLAP00000015547"/>
<dbReference type="Ensembl" id="ENSPLAT00000024247.1">
    <property type="protein sequence ID" value="ENSPLAP00000015547.1"/>
    <property type="gene ID" value="ENSPLAG00000019507.1"/>
</dbReference>
<keyword evidence="1" id="KW-0175">Coiled coil</keyword>
<dbReference type="AlphaFoldDB" id="A0A3B3USA0"/>
<reference evidence="3" key="1">
    <citation type="submission" date="2025-08" db="UniProtKB">
        <authorList>
            <consortium name="Ensembl"/>
        </authorList>
    </citation>
    <scope>IDENTIFICATION</scope>
</reference>
<dbReference type="GO" id="GO:0005813">
    <property type="term" value="C:centrosome"/>
    <property type="evidence" value="ECO:0007669"/>
    <property type="project" value="TreeGrafter"/>
</dbReference>
<dbReference type="PANTHER" id="PTHR22192">
    <property type="entry name" value="SPERIOLIN"/>
    <property type="match status" value="1"/>
</dbReference>
<dbReference type="GeneTree" id="ENSGT00520000055666"/>
<dbReference type="PANTHER" id="PTHR22192:SF17">
    <property type="entry name" value="SPERIOLIN-LIKE PROTEIN"/>
    <property type="match status" value="1"/>
</dbReference>
<reference evidence="3" key="2">
    <citation type="submission" date="2025-09" db="UniProtKB">
        <authorList>
            <consortium name="Ensembl"/>
        </authorList>
    </citation>
    <scope>IDENTIFICATION</scope>
</reference>
<dbReference type="InterPro" id="IPR026715">
    <property type="entry name" value="SPATC1"/>
</dbReference>
<evidence type="ECO:0000259" key="2">
    <source>
        <dbReference type="Pfam" id="PF15059"/>
    </source>
</evidence>
<evidence type="ECO:0000313" key="4">
    <source>
        <dbReference type="Proteomes" id="UP000261500"/>
    </source>
</evidence>
<accession>A0A3B3USA0</accession>
<proteinExistence type="predicted"/>
<name>A0A3B3USA0_9TELE</name>
<dbReference type="Pfam" id="PF15059">
    <property type="entry name" value="Speriolin_C"/>
    <property type="match status" value="1"/>
</dbReference>
<feature type="domain" description="Speriolin C-terminal" evidence="2">
    <location>
        <begin position="89"/>
        <end position="236"/>
    </location>
</feature>
<organism evidence="3 4">
    <name type="scientific">Poecilia latipinna</name>
    <name type="common">sailfin molly</name>
    <dbReference type="NCBI Taxonomy" id="48699"/>
    <lineage>
        <taxon>Eukaryota</taxon>
        <taxon>Metazoa</taxon>
        <taxon>Chordata</taxon>
        <taxon>Craniata</taxon>
        <taxon>Vertebrata</taxon>
        <taxon>Euteleostomi</taxon>
        <taxon>Actinopterygii</taxon>
        <taxon>Neopterygii</taxon>
        <taxon>Teleostei</taxon>
        <taxon>Neoteleostei</taxon>
        <taxon>Acanthomorphata</taxon>
        <taxon>Ovalentaria</taxon>
        <taxon>Atherinomorphae</taxon>
        <taxon>Cyprinodontiformes</taxon>
        <taxon>Poeciliidae</taxon>
        <taxon>Poeciliinae</taxon>
        <taxon>Poecilia</taxon>
    </lineage>
</organism>
<dbReference type="InterPro" id="IPR029384">
    <property type="entry name" value="Speriolin_C"/>
</dbReference>
<feature type="coiled-coil region" evidence="1">
    <location>
        <begin position="7"/>
        <end position="34"/>
    </location>
</feature>